<reference evidence="1 2" key="1">
    <citation type="submission" date="2018-03" db="EMBL/GenBank/DDBJ databases">
        <title>Genomic Encyclopedia of Archaeal and Bacterial Type Strains, Phase II (KMG-II): from individual species to whole genera.</title>
        <authorList>
            <person name="Goeker M."/>
        </authorList>
    </citation>
    <scope>NUCLEOTIDE SEQUENCE [LARGE SCALE GENOMIC DNA]</scope>
    <source>
        <strain evidence="1 2">DSM 44720</strain>
    </source>
</reference>
<organism evidence="1 2">
    <name type="scientific">Umezawaea tangerina</name>
    <dbReference type="NCBI Taxonomy" id="84725"/>
    <lineage>
        <taxon>Bacteria</taxon>
        <taxon>Bacillati</taxon>
        <taxon>Actinomycetota</taxon>
        <taxon>Actinomycetes</taxon>
        <taxon>Pseudonocardiales</taxon>
        <taxon>Pseudonocardiaceae</taxon>
        <taxon>Umezawaea</taxon>
    </lineage>
</organism>
<gene>
    <name evidence="1" type="ORF">CLV43_103401</name>
</gene>
<dbReference type="AlphaFoldDB" id="A0A2T0TDE2"/>
<protein>
    <submittedName>
        <fullName evidence="1">Uncharacterized protein</fullName>
    </submittedName>
</protein>
<name>A0A2T0TDE2_9PSEU</name>
<keyword evidence="2" id="KW-1185">Reference proteome</keyword>
<dbReference type="EMBL" id="PVTF01000003">
    <property type="protein sequence ID" value="PRY43654.1"/>
    <property type="molecule type" value="Genomic_DNA"/>
</dbReference>
<evidence type="ECO:0000313" key="2">
    <source>
        <dbReference type="Proteomes" id="UP000239494"/>
    </source>
</evidence>
<dbReference type="Proteomes" id="UP000239494">
    <property type="component" value="Unassembled WGS sequence"/>
</dbReference>
<comment type="caution">
    <text evidence="1">The sequence shown here is derived from an EMBL/GenBank/DDBJ whole genome shotgun (WGS) entry which is preliminary data.</text>
</comment>
<proteinExistence type="predicted"/>
<evidence type="ECO:0000313" key="1">
    <source>
        <dbReference type="EMBL" id="PRY43654.1"/>
    </source>
</evidence>
<sequence length="190" mass="19229">MRSLEIDTSRAKVIPMRMSRVAAGLVGVGAVLALAVGSAAVAVGSQPASDTPRPAAAPTKDDPGAVELEHGKGVVLANDDWWYVHGGPFEFSVTATAARDGQAGQAALFVSWPSEFSLVETAGERWTCGAVEGGVECTNPAPAVPGEAWPALTLAVSGSGAVQDSIDVYLRGADGSEAHAGAPIVFDTSS</sequence>
<accession>A0A2T0TDE2</accession>